<feature type="chain" id="PRO_5002134444" description="Dienelactone hydrolase domain-containing protein" evidence="1">
    <location>
        <begin position="19"/>
        <end position="253"/>
    </location>
</feature>
<dbReference type="InterPro" id="IPR002925">
    <property type="entry name" value="Dienelactn_hydro"/>
</dbReference>
<dbReference type="Gene3D" id="3.40.50.1820">
    <property type="entry name" value="alpha/beta hydrolase"/>
    <property type="match status" value="1"/>
</dbReference>
<name>A0A0B7KAC4_BIOOC</name>
<reference evidence="3" key="1">
    <citation type="submission" date="2015-01" db="EMBL/GenBank/DDBJ databases">
        <authorList>
            <person name="Durling Mikael"/>
        </authorList>
    </citation>
    <scope>NUCLEOTIDE SEQUENCE</scope>
</reference>
<dbReference type="EMBL" id="CDPU01000025">
    <property type="protein sequence ID" value="CEO51830.1"/>
    <property type="molecule type" value="Genomic_DNA"/>
</dbReference>
<sequence length="253" mass="27229">MKQSLFLAAVIAFSGVAGKCLPPVAHEGTPVGKEIKNDDITLYVTGKKSDTAVLYLTDVFGIQLPQNKLLADSFARAGYLTIAPDLFNGTPAPEDINGTPSFNLTEFLYNHRPEIIDPVLTSVIKYIRSIPTVKKVVATGYCFGGRYAFRTLSEGQGVDAGFAAHPSLLEDGEIEAITGPVSIAAAETDSMLTPERRATIEALLQGTAQPYSVALYSGTNHGFGVRGNISNPEEKYGKEQAFYQAVSWFDAWA</sequence>
<protein>
    <recommendedName>
        <fullName evidence="2">Dienelactone hydrolase domain-containing protein</fullName>
    </recommendedName>
</protein>
<dbReference type="GO" id="GO:0016787">
    <property type="term" value="F:hydrolase activity"/>
    <property type="evidence" value="ECO:0007669"/>
    <property type="project" value="InterPro"/>
</dbReference>
<accession>A0A0B7KAC4</accession>
<keyword evidence="1" id="KW-0732">Signal</keyword>
<dbReference type="PANTHER" id="PTHR17630:SF44">
    <property type="entry name" value="PROTEIN AIM2"/>
    <property type="match status" value="1"/>
</dbReference>
<dbReference type="AlphaFoldDB" id="A0A0B7KAC4"/>
<evidence type="ECO:0000256" key="1">
    <source>
        <dbReference type="SAM" id="SignalP"/>
    </source>
</evidence>
<dbReference type="PANTHER" id="PTHR17630">
    <property type="entry name" value="DIENELACTONE HYDROLASE"/>
    <property type="match status" value="1"/>
</dbReference>
<feature type="signal peptide" evidence="1">
    <location>
        <begin position="1"/>
        <end position="18"/>
    </location>
</feature>
<proteinExistence type="predicted"/>
<dbReference type="InterPro" id="IPR029058">
    <property type="entry name" value="AB_hydrolase_fold"/>
</dbReference>
<gene>
    <name evidence="3" type="ORF">BN869_000007888_1</name>
</gene>
<evidence type="ECO:0000313" key="3">
    <source>
        <dbReference type="EMBL" id="CEO51830.1"/>
    </source>
</evidence>
<evidence type="ECO:0000259" key="2">
    <source>
        <dbReference type="Pfam" id="PF01738"/>
    </source>
</evidence>
<organism evidence="3">
    <name type="scientific">Bionectria ochroleuca</name>
    <name type="common">Gliocladium roseum</name>
    <dbReference type="NCBI Taxonomy" id="29856"/>
    <lineage>
        <taxon>Eukaryota</taxon>
        <taxon>Fungi</taxon>
        <taxon>Dikarya</taxon>
        <taxon>Ascomycota</taxon>
        <taxon>Pezizomycotina</taxon>
        <taxon>Sordariomycetes</taxon>
        <taxon>Hypocreomycetidae</taxon>
        <taxon>Hypocreales</taxon>
        <taxon>Bionectriaceae</taxon>
        <taxon>Clonostachys</taxon>
    </lineage>
</organism>
<dbReference type="SUPFAM" id="SSF53474">
    <property type="entry name" value="alpha/beta-Hydrolases"/>
    <property type="match status" value="1"/>
</dbReference>
<dbReference type="Pfam" id="PF01738">
    <property type="entry name" value="DLH"/>
    <property type="match status" value="1"/>
</dbReference>
<feature type="domain" description="Dienelactone hydrolase" evidence="2">
    <location>
        <begin position="44"/>
        <end position="251"/>
    </location>
</feature>